<organism evidence="3 4">
    <name type="scientific">Elliptochloris bilobata</name>
    <dbReference type="NCBI Taxonomy" id="381761"/>
    <lineage>
        <taxon>Eukaryota</taxon>
        <taxon>Viridiplantae</taxon>
        <taxon>Chlorophyta</taxon>
        <taxon>core chlorophytes</taxon>
        <taxon>Trebouxiophyceae</taxon>
        <taxon>Trebouxiophyceae incertae sedis</taxon>
        <taxon>Elliptochloris clade</taxon>
        <taxon>Elliptochloris</taxon>
    </lineage>
</organism>
<protein>
    <submittedName>
        <fullName evidence="3">Uncharacterized protein</fullName>
    </submittedName>
</protein>
<keyword evidence="2" id="KW-0472">Membrane</keyword>
<comment type="caution">
    <text evidence="3">The sequence shown here is derived from an EMBL/GenBank/DDBJ whole genome shotgun (WGS) entry which is preliminary data.</text>
</comment>
<evidence type="ECO:0000256" key="2">
    <source>
        <dbReference type="SAM" id="Phobius"/>
    </source>
</evidence>
<name>A0AAW1RP20_9CHLO</name>
<sequence>MVGACYSPWLQLRTASRRGRTRCQLQSRVETASHCQFHDATAAEVVKLGLQLDMLRALQKHQLKKEQTRAVDLFEQRRQEWLKTYDAERSQAEAKLAELRWRVQALQAQIQASCQPSTAPPRMKKPCILGPRLDRTQAPQYWGGAADGPPKIERVWGKQPRTVARGPWRWAEAAPALRDPVPADVLAGASTSESDWVIAAGTRPAAQPGEDMKGRIMKKMEAGMLHALQAASLPPDCLEAEALHVLVCLAFDAQPRSAAQQHERTAACVALLAALAALAEKDGLSIARGAVADAVAGRAACEVGAIGVLLLAQGAGGRPKTPEQVAEDVAALRVSCRALAGLYVRGLLAGAVICVLLSELALRTRLVRRPLFLYLLAGAVISVLLSELALRTRLGAANPVHARELLATALAALLGGCGATYVERWARDAPAGVALPAHLGDLRAALRGLITHAQPLPPELRRELELINMFLESCNAPIGRQPSLSGLLAATALPLPSAPRRTSWSEAR</sequence>
<dbReference type="Proteomes" id="UP001445335">
    <property type="component" value="Unassembled WGS sequence"/>
</dbReference>
<gene>
    <name evidence="3" type="ORF">WJX81_000259</name>
</gene>
<dbReference type="AlphaFoldDB" id="A0AAW1RP20"/>
<accession>A0AAW1RP20</accession>
<dbReference type="EMBL" id="JALJOU010000028">
    <property type="protein sequence ID" value="KAK9835300.1"/>
    <property type="molecule type" value="Genomic_DNA"/>
</dbReference>
<keyword evidence="1" id="KW-0175">Coiled coil</keyword>
<keyword evidence="2" id="KW-1133">Transmembrane helix</keyword>
<proteinExistence type="predicted"/>
<reference evidence="3 4" key="1">
    <citation type="journal article" date="2024" name="Nat. Commun.">
        <title>Phylogenomics reveals the evolutionary origins of lichenization in chlorophyte algae.</title>
        <authorList>
            <person name="Puginier C."/>
            <person name="Libourel C."/>
            <person name="Otte J."/>
            <person name="Skaloud P."/>
            <person name="Haon M."/>
            <person name="Grisel S."/>
            <person name="Petersen M."/>
            <person name="Berrin J.G."/>
            <person name="Delaux P.M."/>
            <person name="Dal Grande F."/>
            <person name="Keller J."/>
        </authorList>
    </citation>
    <scope>NUCLEOTIDE SEQUENCE [LARGE SCALE GENOMIC DNA]</scope>
    <source>
        <strain evidence="3 4">SAG 245.80</strain>
    </source>
</reference>
<feature type="coiled-coil region" evidence="1">
    <location>
        <begin position="82"/>
        <end position="109"/>
    </location>
</feature>
<keyword evidence="2" id="KW-0812">Transmembrane</keyword>
<evidence type="ECO:0000256" key="1">
    <source>
        <dbReference type="SAM" id="Coils"/>
    </source>
</evidence>
<feature type="transmembrane region" description="Helical" evidence="2">
    <location>
        <begin position="342"/>
        <end position="362"/>
    </location>
</feature>
<keyword evidence="4" id="KW-1185">Reference proteome</keyword>
<feature type="transmembrane region" description="Helical" evidence="2">
    <location>
        <begin position="405"/>
        <end position="422"/>
    </location>
</feature>
<evidence type="ECO:0000313" key="4">
    <source>
        <dbReference type="Proteomes" id="UP001445335"/>
    </source>
</evidence>
<feature type="transmembrane region" description="Helical" evidence="2">
    <location>
        <begin position="371"/>
        <end position="390"/>
    </location>
</feature>
<evidence type="ECO:0000313" key="3">
    <source>
        <dbReference type="EMBL" id="KAK9835300.1"/>
    </source>
</evidence>